<evidence type="ECO:0000313" key="3">
    <source>
        <dbReference type="EMBL" id="KAF9582868.1"/>
    </source>
</evidence>
<gene>
    <name evidence="3" type="ORF">BGW38_010640</name>
</gene>
<comment type="caution">
    <text evidence="3">The sequence shown here is derived from an EMBL/GenBank/DDBJ whole genome shotgun (WGS) entry which is preliminary data.</text>
</comment>
<proteinExistence type="predicted"/>
<dbReference type="Proteomes" id="UP000780801">
    <property type="component" value="Unassembled WGS sequence"/>
</dbReference>
<keyword evidence="2" id="KW-0732">Signal</keyword>
<keyword evidence="4" id="KW-1185">Reference proteome</keyword>
<evidence type="ECO:0000313" key="4">
    <source>
        <dbReference type="Proteomes" id="UP000780801"/>
    </source>
</evidence>
<reference evidence="3" key="1">
    <citation type="journal article" date="2020" name="Fungal Divers.">
        <title>Resolving the Mortierellaceae phylogeny through synthesis of multi-gene phylogenetics and phylogenomics.</title>
        <authorList>
            <person name="Vandepol N."/>
            <person name="Liber J."/>
            <person name="Desiro A."/>
            <person name="Na H."/>
            <person name="Kennedy M."/>
            <person name="Barry K."/>
            <person name="Grigoriev I.V."/>
            <person name="Miller A.N."/>
            <person name="O'Donnell K."/>
            <person name="Stajich J.E."/>
            <person name="Bonito G."/>
        </authorList>
    </citation>
    <scope>NUCLEOTIDE SEQUENCE</scope>
    <source>
        <strain evidence="3">KOD1015</strain>
    </source>
</reference>
<sequence>MKSSILLSAAATLAVVAAQSKGADEGGLFYSEPITDTVWQAGKNHTISWTNNCGESNGQKLDVVLYRATGDNSTTMVRVPGIDALGSVNCVKENKAIVFLPASVAPGPWYAIHVLTKPNQSYSAQFSVSAADPTITTITTTAAPSSTTQATTSATVSANTTTTATDASRTPTPSTGNAAGSLKALGAATMAIAAGAAALLF</sequence>
<feature type="chain" id="PRO_5040468216" evidence="2">
    <location>
        <begin position="19"/>
        <end position="201"/>
    </location>
</feature>
<protein>
    <submittedName>
        <fullName evidence="3">Uncharacterized protein</fullName>
    </submittedName>
</protein>
<organism evidence="3 4">
    <name type="scientific">Lunasporangiospora selenospora</name>
    <dbReference type="NCBI Taxonomy" id="979761"/>
    <lineage>
        <taxon>Eukaryota</taxon>
        <taxon>Fungi</taxon>
        <taxon>Fungi incertae sedis</taxon>
        <taxon>Mucoromycota</taxon>
        <taxon>Mortierellomycotina</taxon>
        <taxon>Mortierellomycetes</taxon>
        <taxon>Mortierellales</taxon>
        <taxon>Mortierellaceae</taxon>
        <taxon>Lunasporangiospora</taxon>
    </lineage>
</organism>
<evidence type="ECO:0000256" key="1">
    <source>
        <dbReference type="SAM" id="MobiDB-lite"/>
    </source>
</evidence>
<dbReference type="OrthoDB" id="2432613at2759"/>
<name>A0A9P6FWF5_9FUNG</name>
<dbReference type="EMBL" id="JAABOA010000893">
    <property type="protein sequence ID" value="KAF9582868.1"/>
    <property type="molecule type" value="Genomic_DNA"/>
</dbReference>
<accession>A0A9P6FWF5</accession>
<evidence type="ECO:0000256" key="2">
    <source>
        <dbReference type="SAM" id="SignalP"/>
    </source>
</evidence>
<feature type="region of interest" description="Disordered" evidence="1">
    <location>
        <begin position="143"/>
        <end position="175"/>
    </location>
</feature>
<dbReference type="AlphaFoldDB" id="A0A9P6FWF5"/>
<feature type="signal peptide" evidence="2">
    <location>
        <begin position="1"/>
        <end position="18"/>
    </location>
</feature>